<dbReference type="RefSeq" id="WP_131296916.1">
    <property type="nucleotide sequence ID" value="NZ_SJKA01000034.1"/>
</dbReference>
<feature type="non-terminal residue" evidence="2">
    <location>
        <position position="101"/>
    </location>
</feature>
<evidence type="ECO:0000313" key="2">
    <source>
        <dbReference type="EMBL" id="TCC15377.1"/>
    </source>
</evidence>
<dbReference type="Proteomes" id="UP000292695">
    <property type="component" value="Unassembled WGS sequence"/>
</dbReference>
<sequence length="101" mass="11222">MVSVGAEVGSDSWVAADTASRSDAGPHRGIARIHCNCEPLDDGYVPDDLYHLTGSEAPDDARFITEEDQLDAELDELLGRNRYSRVDELEWQEWDGVEQDA</sequence>
<reference evidence="2 3" key="1">
    <citation type="submission" date="2019-02" db="EMBL/GenBank/DDBJ databases">
        <title>Kribbella capetownensis sp. nov. and Kribbella speibonae sp. nov., isolated from soil.</title>
        <authorList>
            <person name="Curtis S.M."/>
            <person name="Norton I."/>
            <person name="Everest G.J."/>
            <person name="Meyers P.R."/>
        </authorList>
    </citation>
    <scope>NUCLEOTIDE SEQUENCE [LARGE SCALE GENOMIC DNA]</scope>
    <source>
        <strain evidence="2 3">DSM 27082</strain>
    </source>
</reference>
<dbReference type="EMBL" id="SJKA01000034">
    <property type="protein sequence ID" value="TCC15377.1"/>
    <property type="molecule type" value="Genomic_DNA"/>
</dbReference>
<gene>
    <name evidence="2" type="ORF">E0H50_42130</name>
</gene>
<name>A0A4R0HUB8_9ACTN</name>
<proteinExistence type="predicted"/>
<protein>
    <submittedName>
        <fullName evidence="2">Uncharacterized protein</fullName>
    </submittedName>
</protein>
<keyword evidence="3" id="KW-1185">Reference proteome</keyword>
<evidence type="ECO:0000313" key="3">
    <source>
        <dbReference type="Proteomes" id="UP000292695"/>
    </source>
</evidence>
<feature type="region of interest" description="Disordered" evidence="1">
    <location>
        <begin position="1"/>
        <end position="28"/>
    </location>
</feature>
<dbReference type="AlphaFoldDB" id="A0A4R0HUB8"/>
<organism evidence="2 3">
    <name type="scientific">Kribbella sindirgiensis</name>
    <dbReference type="NCBI Taxonomy" id="1124744"/>
    <lineage>
        <taxon>Bacteria</taxon>
        <taxon>Bacillati</taxon>
        <taxon>Actinomycetota</taxon>
        <taxon>Actinomycetes</taxon>
        <taxon>Propionibacteriales</taxon>
        <taxon>Kribbellaceae</taxon>
        <taxon>Kribbella</taxon>
    </lineage>
</organism>
<evidence type="ECO:0000256" key="1">
    <source>
        <dbReference type="SAM" id="MobiDB-lite"/>
    </source>
</evidence>
<comment type="caution">
    <text evidence="2">The sequence shown here is derived from an EMBL/GenBank/DDBJ whole genome shotgun (WGS) entry which is preliminary data.</text>
</comment>
<accession>A0A4R0HUB8</accession>